<evidence type="ECO:0008006" key="3">
    <source>
        <dbReference type="Google" id="ProtNLM"/>
    </source>
</evidence>
<gene>
    <name evidence="1" type="ORF">PAC_19078</name>
</gene>
<dbReference type="SUPFAM" id="SSF55729">
    <property type="entry name" value="Acyl-CoA N-acyltransferases (Nat)"/>
    <property type="match status" value="1"/>
</dbReference>
<dbReference type="Proteomes" id="UP000184330">
    <property type="component" value="Unassembled WGS sequence"/>
</dbReference>
<sequence length="137" mass="15437">MDPLLSSSYSIIPAEEADILSLASILTLSHSTEATMPFFFPDWPRIDTILPYMTARLAGKFAEPHSTFYKAVDDTSGEILGLVCVTLETGEEVVDRKMTNPGAYHLYLKWVYEDVEKYDVDLNAQGEPYRGFGIYRT</sequence>
<dbReference type="OrthoDB" id="410198at2759"/>
<evidence type="ECO:0000313" key="1">
    <source>
        <dbReference type="EMBL" id="CZR69178.1"/>
    </source>
</evidence>
<dbReference type="EMBL" id="FJOG01000066">
    <property type="protein sequence ID" value="CZR69178.1"/>
    <property type="molecule type" value="Genomic_DNA"/>
</dbReference>
<name>A0A1L7XVZ9_9HELO</name>
<evidence type="ECO:0000313" key="2">
    <source>
        <dbReference type="Proteomes" id="UP000184330"/>
    </source>
</evidence>
<dbReference type="InterPro" id="IPR016181">
    <property type="entry name" value="Acyl_CoA_acyltransferase"/>
</dbReference>
<dbReference type="AlphaFoldDB" id="A0A1L7XVZ9"/>
<keyword evidence="2" id="KW-1185">Reference proteome</keyword>
<accession>A0A1L7XVZ9</accession>
<organism evidence="1 2">
    <name type="scientific">Phialocephala subalpina</name>
    <dbReference type="NCBI Taxonomy" id="576137"/>
    <lineage>
        <taxon>Eukaryota</taxon>
        <taxon>Fungi</taxon>
        <taxon>Dikarya</taxon>
        <taxon>Ascomycota</taxon>
        <taxon>Pezizomycotina</taxon>
        <taxon>Leotiomycetes</taxon>
        <taxon>Helotiales</taxon>
        <taxon>Mollisiaceae</taxon>
        <taxon>Phialocephala</taxon>
        <taxon>Phialocephala fortinii species complex</taxon>
    </lineage>
</organism>
<proteinExistence type="predicted"/>
<protein>
    <recommendedName>
        <fullName evidence="3">N-acetyltransferase domain-containing protein</fullName>
    </recommendedName>
</protein>
<reference evidence="1 2" key="1">
    <citation type="submission" date="2016-03" db="EMBL/GenBank/DDBJ databases">
        <authorList>
            <person name="Ploux O."/>
        </authorList>
    </citation>
    <scope>NUCLEOTIDE SEQUENCE [LARGE SCALE GENOMIC DNA]</scope>
    <source>
        <strain evidence="1 2">UAMH 11012</strain>
    </source>
</reference>